<evidence type="ECO:0000256" key="1">
    <source>
        <dbReference type="SAM" id="Phobius"/>
    </source>
</evidence>
<feature type="transmembrane region" description="Helical" evidence="1">
    <location>
        <begin position="20"/>
        <end position="43"/>
    </location>
</feature>
<feature type="transmembrane region" description="Helical" evidence="1">
    <location>
        <begin position="55"/>
        <end position="78"/>
    </location>
</feature>
<feature type="transmembrane region" description="Helical" evidence="1">
    <location>
        <begin position="105"/>
        <end position="124"/>
    </location>
</feature>
<dbReference type="STRING" id="1123307.GCA_000380065_00763"/>
<keyword evidence="1" id="KW-0812">Transmembrane</keyword>
<dbReference type="Pfam" id="PF05975">
    <property type="entry name" value="EcsB"/>
    <property type="match status" value="1"/>
</dbReference>
<keyword evidence="1" id="KW-0472">Membrane</keyword>
<protein>
    <submittedName>
        <fullName evidence="2">Multidrug ABC transporter permease</fullName>
    </submittedName>
</protein>
<proteinExistence type="predicted"/>
<accession>A0A380KXZ9</accession>
<name>A0A380KXZ9_9STRE</name>
<feature type="transmembrane region" description="Helical" evidence="1">
    <location>
        <begin position="253"/>
        <end position="275"/>
    </location>
</feature>
<dbReference type="GO" id="GO:0016020">
    <property type="term" value="C:membrane"/>
    <property type="evidence" value="ECO:0007669"/>
    <property type="project" value="InterPro"/>
</dbReference>
<keyword evidence="3" id="KW-1185">Reference proteome</keyword>
<organism evidence="2 3">
    <name type="scientific">Streptococcus massiliensis</name>
    <dbReference type="NCBI Taxonomy" id="313439"/>
    <lineage>
        <taxon>Bacteria</taxon>
        <taxon>Bacillati</taxon>
        <taxon>Bacillota</taxon>
        <taxon>Bacilli</taxon>
        <taxon>Lactobacillales</taxon>
        <taxon>Streptococcaceae</taxon>
        <taxon>Streptococcus</taxon>
    </lineage>
</organism>
<dbReference type="InterPro" id="IPR010288">
    <property type="entry name" value="EcsB_ABC"/>
</dbReference>
<sequence>MSDLFKQRKHRFIERCLKYLRYVLNDHFVLFLLVFIGFLAVQYSQLSKNIPENRLALYLGVFLFLIALLFIGNIATYLERPDKYFLLTKEKEIGQIIQQQTISSLLFGGIIQALGWLLVLPLMLSLGMPVVFIIGLLFIFIAVRVVYLNYRKKELLTKIGINWDVALLREEKRQQSILRFFALFTNVKGISNSIKRRKYLDGFLTIFAKKQENTWKHLFLRSYFRNGDLFPLTLRLLGISLIGLALIPQVWVGVGLTLLMNYLLLFQLLALYGAFDYQQLTLLFPLDKKFKISGLLAVLRLVGGSVLLLEMVLALFIYKEFQAVLVLFVGSLALLYLYLPFKVKSLVDESF</sequence>
<dbReference type="PIRSF" id="PIRSF037259">
    <property type="entry name" value="EcsB_ABC"/>
    <property type="match status" value="1"/>
</dbReference>
<evidence type="ECO:0000313" key="2">
    <source>
        <dbReference type="EMBL" id="SUN76578.1"/>
    </source>
</evidence>
<feature type="transmembrane region" description="Helical" evidence="1">
    <location>
        <begin position="295"/>
        <end position="317"/>
    </location>
</feature>
<keyword evidence="1" id="KW-1133">Transmembrane helix</keyword>
<evidence type="ECO:0000313" key="3">
    <source>
        <dbReference type="Proteomes" id="UP000254634"/>
    </source>
</evidence>
<dbReference type="EMBL" id="UHFR01000005">
    <property type="protein sequence ID" value="SUN76578.1"/>
    <property type="molecule type" value="Genomic_DNA"/>
</dbReference>
<reference evidence="2" key="1">
    <citation type="submission" date="2018-06" db="EMBL/GenBank/DDBJ databases">
        <authorList>
            <consortium name="Pathogen Informatics"/>
            <person name="Doyle S."/>
        </authorList>
    </citation>
    <scope>NUCLEOTIDE SEQUENCE [LARGE SCALE GENOMIC DNA]</scope>
    <source>
        <strain evidence="2">NCTC13765</strain>
    </source>
</reference>
<feature type="transmembrane region" description="Helical" evidence="1">
    <location>
        <begin position="130"/>
        <end position="150"/>
    </location>
</feature>
<dbReference type="RefSeq" id="WP_018371451.1">
    <property type="nucleotide sequence ID" value="NZ_UHFR01000005.1"/>
</dbReference>
<feature type="transmembrane region" description="Helical" evidence="1">
    <location>
        <begin position="323"/>
        <end position="341"/>
    </location>
</feature>
<gene>
    <name evidence="2" type="ORF">NCTC13765_01073</name>
</gene>
<dbReference type="Proteomes" id="UP000254634">
    <property type="component" value="Unassembled WGS sequence"/>
</dbReference>
<dbReference type="AlphaFoldDB" id="A0A380KXZ9"/>
<feature type="transmembrane region" description="Helical" evidence="1">
    <location>
        <begin position="229"/>
        <end position="247"/>
    </location>
</feature>
<dbReference type="OrthoDB" id="2447941at2"/>